<keyword evidence="2" id="KW-0812">Transmembrane</keyword>
<dbReference type="OrthoDB" id="8447980at2"/>
<evidence type="ECO:0000313" key="4">
    <source>
        <dbReference type="Proteomes" id="UP000295399"/>
    </source>
</evidence>
<keyword evidence="2" id="KW-0472">Membrane</keyword>
<organism evidence="3 4">
    <name type="scientific">Rhodothalassium salexigens DSM 2132</name>
    <dbReference type="NCBI Taxonomy" id="1188247"/>
    <lineage>
        <taxon>Bacteria</taxon>
        <taxon>Pseudomonadati</taxon>
        <taxon>Pseudomonadota</taxon>
        <taxon>Alphaproteobacteria</taxon>
        <taxon>Rhodothalassiales</taxon>
        <taxon>Rhodothalassiaceae</taxon>
        <taxon>Rhodothalassium</taxon>
    </lineage>
</organism>
<sequence length="365" mass="39326">MVTTSRKRAPSDPDEPGEGGSGGPYDEPQADRDEPGLRGLRRAASKRKEERAMANEPETAVGTRKRAAATVKAGYEDEDYSVSFPLKAVRTGGKDKRDRPIEDVLWAVHDFKIYKTPQGVSPHFSDDPVVAEEQRERYLKLGSQLAALDHLIGRLPGGDGRRGSTNNRSYYEREMARGIAQALSGDEDAGRETMSHLTTVLEQKVGNVGRLYYFRMCFLVTAVVLLAGGLMLNLAPTGFDPGFAIAGMMGAVGALASVAVSLRGLSVDVGASAGLNFLYGGFRVFAGVIIALIVYLLLRSGIVTQLSATGGDGAMDMVNVYKLAFIAAAAGFAERLVPDLLNRDQTPRPMRPIAPPHGLQPRDYR</sequence>
<evidence type="ECO:0000256" key="1">
    <source>
        <dbReference type="SAM" id="MobiDB-lite"/>
    </source>
</evidence>
<reference evidence="3 4" key="1">
    <citation type="submission" date="2019-03" db="EMBL/GenBank/DDBJ databases">
        <title>Genomic Encyclopedia of Type Strains, Phase IV (KMG-IV): sequencing the most valuable type-strain genomes for metagenomic binning, comparative biology and taxonomic classification.</title>
        <authorList>
            <person name="Goeker M."/>
        </authorList>
    </citation>
    <scope>NUCLEOTIDE SEQUENCE [LARGE SCALE GENOMIC DNA]</scope>
    <source>
        <strain evidence="3 4">DSM 2132</strain>
    </source>
</reference>
<feature type="transmembrane region" description="Helical" evidence="2">
    <location>
        <begin position="277"/>
        <end position="298"/>
    </location>
</feature>
<dbReference type="RefSeq" id="WP_132709249.1">
    <property type="nucleotide sequence ID" value="NZ_JACIGF010000011.1"/>
</dbReference>
<dbReference type="EMBL" id="SLXO01000011">
    <property type="protein sequence ID" value="TCP31434.1"/>
    <property type="molecule type" value="Genomic_DNA"/>
</dbReference>
<feature type="transmembrane region" description="Helical" evidence="2">
    <location>
        <begin position="243"/>
        <end position="265"/>
    </location>
</feature>
<feature type="region of interest" description="Disordered" evidence="1">
    <location>
        <begin position="1"/>
        <end position="67"/>
    </location>
</feature>
<protein>
    <submittedName>
        <fullName evidence="3">Uncharacterized protein</fullName>
    </submittedName>
</protein>
<proteinExistence type="predicted"/>
<feature type="region of interest" description="Disordered" evidence="1">
    <location>
        <begin position="343"/>
        <end position="365"/>
    </location>
</feature>
<evidence type="ECO:0000313" key="3">
    <source>
        <dbReference type="EMBL" id="TCP31434.1"/>
    </source>
</evidence>
<accession>A0A4R2PAW9</accession>
<feature type="transmembrane region" description="Helical" evidence="2">
    <location>
        <begin position="212"/>
        <end position="231"/>
    </location>
</feature>
<name>A0A4R2PAW9_RHOSA</name>
<keyword evidence="4" id="KW-1185">Reference proteome</keyword>
<comment type="caution">
    <text evidence="3">The sequence shown here is derived from an EMBL/GenBank/DDBJ whole genome shotgun (WGS) entry which is preliminary data.</text>
</comment>
<evidence type="ECO:0000256" key="2">
    <source>
        <dbReference type="SAM" id="Phobius"/>
    </source>
</evidence>
<keyword evidence="2" id="KW-1133">Transmembrane helix</keyword>
<dbReference type="Proteomes" id="UP000295399">
    <property type="component" value="Unassembled WGS sequence"/>
</dbReference>
<dbReference type="AlphaFoldDB" id="A0A4R2PAW9"/>
<dbReference type="InParanoid" id="A0A4R2PAW9"/>
<gene>
    <name evidence="3" type="ORF">EV659_1111</name>
</gene>